<dbReference type="InParanoid" id="B7PCJ6"/>
<dbReference type="PaxDb" id="6945-B7PCJ6"/>
<keyword evidence="1" id="KW-0175">Coiled coil</keyword>
<reference evidence="3" key="2">
    <citation type="submission" date="2020-05" db="UniProtKB">
        <authorList>
            <consortium name="EnsemblMetazoa"/>
        </authorList>
    </citation>
    <scope>IDENTIFICATION</scope>
    <source>
        <strain evidence="3">wikel</strain>
    </source>
</reference>
<feature type="coiled-coil region" evidence="1">
    <location>
        <begin position="222"/>
        <end position="266"/>
    </location>
</feature>
<organism>
    <name type="scientific">Ixodes scapularis</name>
    <name type="common">Black-legged tick</name>
    <name type="synonym">Deer tick</name>
    <dbReference type="NCBI Taxonomy" id="6945"/>
    <lineage>
        <taxon>Eukaryota</taxon>
        <taxon>Metazoa</taxon>
        <taxon>Ecdysozoa</taxon>
        <taxon>Arthropoda</taxon>
        <taxon>Chelicerata</taxon>
        <taxon>Arachnida</taxon>
        <taxon>Acari</taxon>
        <taxon>Parasitiformes</taxon>
        <taxon>Ixodida</taxon>
        <taxon>Ixodoidea</taxon>
        <taxon>Ixodidae</taxon>
        <taxon>Ixodinae</taxon>
        <taxon>Ixodes</taxon>
    </lineage>
</organism>
<dbReference type="VEuPathDB" id="VectorBase:ISCP_014742"/>
<evidence type="ECO:0000256" key="1">
    <source>
        <dbReference type="SAM" id="Coils"/>
    </source>
</evidence>
<name>B7PCJ6_IXOSC</name>
<proteinExistence type="predicted"/>
<evidence type="ECO:0000313" key="4">
    <source>
        <dbReference type="Proteomes" id="UP000001555"/>
    </source>
</evidence>
<keyword evidence="4" id="KW-1185">Reference proteome</keyword>
<gene>
    <name evidence="2" type="ORF">IscW_ISCW002607</name>
</gene>
<reference evidence="2 4" key="1">
    <citation type="submission" date="2008-03" db="EMBL/GenBank/DDBJ databases">
        <title>Annotation of Ixodes scapularis.</title>
        <authorList>
            <consortium name="Ixodes scapularis Genome Project Consortium"/>
            <person name="Caler E."/>
            <person name="Hannick L.I."/>
            <person name="Bidwell S."/>
            <person name="Joardar V."/>
            <person name="Thiagarajan M."/>
            <person name="Amedeo P."/>
            <person name="Galinsky K.J."/>
            <person name="Schobel S."/>
            <person name="Inman J."/>
            <person name="Hostetler J."/>
            <person name="Miller J."/>
            <person name="Hammond M."/>
            <person name="Megy K."/>
            <person name="Lawson D."/>
            <person name="Kodira C."/>
            <person name="Sutton G."/>
            <person name="Meyer J."/>
            <person name="Hill C.A."/>
            <person name="Birren B."/>
            <person name="Nene V."/>
            <person name="Collins F."/>
            <person name="Alarcon-Chaidez F."/>
            <person name="Wikel S."/>
            <person name="Strausberg R."/>
        </authorList>
    </citation>
    <scope>NUCLEOTIDE SEQUENCE [LARGE SCALE GENOMIC DNA]</scope>
    <source>
        <strain evidence="4">Wikel</strain>
        <strain evidence="2">Wikel colony</strain>
    </source>
</reference>
<dbReference type="HOGENOM" id="CLU_274885_0_0_1"/>
<dbReference type="EnsemblMetazoa" id="ISCW002607-RA">
    <property type="protein sequence ID" value="ISCW002607-PA"/>
    <property type="gene ID" value="ISCW002607"/>
</dbReference>
<dbReference type="EMBL" id="DS684302">
    <property type="protein sequence ID" value="EEC04318.1"/>
    <property type="molecule type" value="Genomic_DNA"/>
</dbReference>
<dbReference type="Proteomes" id="UP000001555">
    <property type="component" value="Unassembled WGS sequence"/>
</dbReference>
<dbReference type="AlphaFoldDB" id="B7PCJ6"/>
<evidence type="ECO:0000313" key="2">
    <source>
        <dbReference type="EMBL" id="EEC04318.1"/>
    </source>
</evidence>
<protein>
    <submittedName>
        <fullName evidence="2 3">Uncharacterized protein</fullName>
    </submittedName>
</protein>
<dbReference type="VEuPathDB" id="VectorBase:ISCW002607"/>
<accession>B7PCJ6</accession>
<dbReference type="EMBL" id="ABJB010000747">
    <property type="status" value="NOT_ANNOTATED_CDS"/>
    <property type="molecule type" value="Genomic_DNA"/>
</dbReference>
<sequence>MTIATIYNNTIKHDANRMRIVRHLTKNRFLKSEAMHYRMTVYRLYYNRYLYQKHLQSEGFESTDKMERLYVVLTQLEEATYAMEKSLLPYVVDYRSISLADDVCALEKQDVDGGSAEDAYSNDDVLEAPPELARIHTMQANDVREMLSKLNTVYNLGDSADPYHAQLYELLLRAQTADVQLYNRHRGFFVTREQRPQPSQVVLELLNTLNENVLIEIHDRYISKLKGAARQLSLTLENMKTNDYGRASLESDLDALNKEIEEVRDRDMLHNLSVTDPRGSVDSARKWILKEYVNSIESMVLQGRATLNVTTTPVEMTDTKDLVSDHDHTQSIVQIPVPDPWLHPTVKRVPTILSSNILTDGGPALGGFHMRSLDLVPGSYLVQKAEATTVLHHIRMLDAAFPNAPHHTYAILSVFFLNIQIMYNELFKKEQKNEDVGRIVRERFNIFLDTWIREGTAATASAMNTIFAPLFLMLAKFFGYVAETPEEDKAVGVLVTAYPILTAEDNPLFGIFREVYSKGPAIYHHALAVARDRMYDAMHSMNAFNQESFFKVLEGIYCLIRYTGTVPNAFAMARGFVRLHFLRPSDSLNIVNSIWSQFISVMKGYWTEKSYRSFAQAEGTNVYHVFTALVDAVGLRSLADMSFSGPFVACFRNVASLPYEVGNVLLDLLFVMTQTRIPRDKMHEILTVFKEIDELVGSCNAAKDVWKYIHAELLRDDKDPVRSVQLEGKCNYKPDVMNDVLHKTRIIRLNTTPADRQLLVKHIPWRYELVYSDYRYAYLPRMLKNVFDDACYYFNLYSETQHKILDVLDNIHKYAVNNGTHQGDHAQIYAYLVEKYRDATAISDVTYNPLIVMYYLLQDVIVSTTTTASRYESFMRYAREAEALFKCVKDPERVSGPRTRAVDTMNRVFGAKTNDAISAVRRLVALSPVTEYPELNVYNQRHVLHFAWKYIMKRAEQTDATALRNVIKSVVPYIGPGTSKPNSFVELVTEIVNVIDPTSQITAHHNVLLMAYDYCELKTLYTNTPQKVMVYPMELAYVLRDLEASADANRVFGVYNRYFGGIYGIFHHLATMPISRAHLIENTSKEQTPGAITLSAYKSALLSSWPEALMNDIWTKTQTMKFAQVYNLLSNVTTNHLLFLPSMFTSNDVQLHQILHGINEYAWR</sequence>
<evidence type="ECO:0000313" key="3">
    <source>
        <dbReference type="EnsemblMetazoa" id="ISCW002607-PA"/>
    </source>
</evidence>